<keyword evidence="2" id="KW-1185">Reference proteome</keyword>
<evidence type="ECO:0000313" key="2">
    <source>
        <dbReference type="Proteomes" id="UP001283361"/>
    </source>
</evidence>
<sequence length="91" mass="10044">GSIWIRISQRRPVTLTLSCRAVALARDLAVDMHPKTDLQKVAIRLGNSSLLRAVASLSGKLDKDCFPSSFNRPVHSNIKWLENWGAVGGQF</sequence>
<dbReference type="EMBL" id="JAWDGP010007784">
    <property type="protein sequence ID" value="KAK3704826.1"/>
    <property type="molecule type" value="Genomic_DNA"/>
</dbReference>
<comment type="caution">
    <text evidence="1">The sequence shown here is derived from an EMBL/GenBank/DDBJ whole genome shotgun (WGS) entry which is preliminary data.</text>
</comment>
<proteinExistence type="predicted"/>
<feature type="non-terminal residue" evidence="1">
    <location>
        <position position="1"/>
    </location>
</feature>
<gene>
    <name evidence="1" type="ORF">RRG08_049487</name>
</gene>
<name>A0AAE0XQZ2_9GAST</name>
<evidence type="ECO:0000313" key="1">
    <source>
        <dbReference type="EMBL" id="KAK3704826.1"/>
    </source>
</evidence>
<accession>A0AAE0XQZ2</accession>
<dbReference type="AlphaFoldDB" id="A0AAE0XQZ2"/>
<dbReference type="Proteomes" id="UP001283361">
    <property type="component" value="Unassembled WGS sequence"/>
</dbReference>
<protein>
    <submittedName>
        <fullName evidence="1">Uncharacterized protein</fullName>
    </submittedName>
</protein>
<organism evidence="1 2">
    <name type="scientific">Elysia crispata</name>
    <name type="common">lettuce slug</name>
    <dbReference type="NCBI Taxonomy" id="231223"/>
    <lineage>
        <taxon>Eukaryota</taxon>
        <taxon>Metazoa</taxon>
        <taxon>Spiralia</taxon>
        <taxon>Lophotrochozoa</taxon>
        <taxon>Mollusca</taxon>
        <taxon>Gastropoda</taxon>
        <taxon>Heterobranchia</taxon>
        <taxon>Euthyneura</taxon>
        <taxon>Panpulmonata</taxon>
        <taxon>Sacoglossa</taxon>
        <taxon>Placobranchoidea</taxon>
        <taxon>Plakobranchidae</taxon>
        <taxon>Elysia</taxon>
    </lineage>
</organism>
<reference evidence="1" key="1">
    <citation type="journal article" date="2023" name="G3 (Bethesda)">
        <title>A reference genome for the long-term kleptoplast-retaining sea slug Elysia crispata morphotype clarki.</title>
        <authorList>
            <person name="Eastman K.E."/>
            <person name="Pendleton A.L."/>
            <person name="Shaikh M.A."/>
            <person name="Suttiyut T."/>
            <person name="Ogas R."/>
            <person name="Tomko P."/>
            <person name="Gavelis G."/>
            <person name="Widhalm J.R."/>
            <person name="Wisecaver J.H."/>
        </authorList>
    </citation>
    <scope>NUCLEOTIDE SEQUENCE</scope>
    <source>
        <strain evidence="1">ECLA1</strain>
    </source>
</reference>